<evidence type="ECO:0000256" key="3">
    <source>
        <dbReference type="SAM" id="SignalP"/>
    </source>
</evidence>
<gene>
    <name evidence="5" type="ORF">XE02_1139</name>
</gene>
<dbReference type="Gene3D" id="3.40.50.1820">
    <property type="entry name" value="alpha/beta hydrolase"/>
    <property type="match status" value="1"/>
</dbReference>
<dbReference type="PROSITE" id="PS01173">
    <property type="entry name" value="LIPASE_GDXG_HIS"/>
    <property type="match status" value="1"/>
</dbReference>
<sequence length="330" mass="36100">MSPTRKTQIIVVFCLVCSVGLADSPFSEIRAFADLVEQLFLASRSSKSFDLKNLDVDSYGRPAIDYRFEEDVIYSRAGGETLTMDIFTPNDIDTPRPGILYVHGGAWITGDKRSGPGVVIVSELIRAGFIVFSIDYRLAPKWKFPSQVIDVKTAVRFVRKHSSELMIDPGRIGAFGTSAGAHLVSLAALTADKGLFSSDEFSDQSEELICVADLYGPTDLEALFTGIKKELVDLIFGSEEDVLKKASPISYVRSDSPSFLIVQGDKDAVVPPYQSVRLFEKLLDKGCSAELIIVENAGHGLVPDGGEMRPSMMEVAEKVVHFFKSALSNQ</sequence>
<organism evidence="5 6">
    <name type="scientific">Mesotoga infera</name>
    <dbReference type="NCBI Taxonomy" id="1236046"/>
    <lineage>
        <taxon>Bacteria</taxon>
        <taxon>Thermotogati</taxon>
        <taxon>Thermotogota</taxon>
        <taxon>Thermotogae</taxon>
        <taxon>Kosmotogales</taxon>
        <taxon>Kosmotogaceae</taxon>
        <taxon>Mesotoga</taxon>
    </lineage>
</organism>
<evidence type="ECO:0000259" key="4">
    <source>
        <dbReference type="Pfam" id="PF20434"/>
    </source>
</evidence>
<dbReference type="EMBL" id="LGGW01000112">
    <property type="protein sequence ID" value="KUK89182.1"/>
    <property type="molecule type" value="Genomic_DNA"/>
</dbReference>
<comment type="similarity">
    <text evidence="1">Belongs to the 'GDXG' lipolytic enzyme family.</text>
</comment>
<evidence type="ECO:0000256" key="1">
    <source>
        <dbReference type="ARBA" id="ARBA00010515"/>
    </source>
</evidence>
<evidence type="ECO:0000313" key="5">
    <source>
        <dbReference type="EMBL" id="KUK89182.1"/>
    </source>
</evidence>
<evidence type="ECO:0000256" key="2">
    <source>
        <dbReference type="ARBA" id="ARBA00022801"/>
    </source>
</evidence>
<feature type="chain" id="PRO_5007151024" evidence="3">
    <location>
        <begin position="23"/>
        <end position="330"/>
    </location>
</feature>
<feature type="signal peptide" evidence="3">
    <location>
        <begin position="1"/>
        <end position="22"/>
    </location>
</feature>
<dbReference type="InterPro" id="IPR050300">
    <property type="entry name" value="GDXG_lipolytic_enzyme"/>
</dbReference>
<name>A0A117M7W5_9BACT</name>
<feature type="domain" description="BD-FAE-like" evidence="4">
    <location>
        <begin position="84"/>
        <end position="282"/>
    </location>
</feature>
<keyword evidence="2" id="KW-0378">Hydrolase</keyword>
<dbReference type="GO" id="GO:0016787">
    <property type="term" value="F:hydrolase activity"/>
    <property type="evidence" value="ECO:0007669"/>
    <property type="project" value="UniProtKB-KW"/>
</dbReference>
<dbReference type="Pfam" id="PF20434">
    <property type="entry name" value="BD-FAE"/>
    <property type="match status" value="1"/>
</dbReference>
<evidence type="ECO:0000313" key="6">
    <source>
        <dbReference type="Proteomes" id="UP000055014"/>
    </source>
</evidence>
<accession>A0A117M7W5</accession>
<protein>
    <submittedName>
        <fullName evidence="5">Esterase/lipase</fullName>
    </submittedName>
</protein>
<dbReference type="InterPro" id="IPR002168">
    <property type="entry name" value="Lipase_GDXG_HIS_AS"/>
</dbReference>
<dbReference type="AlphaFoldDB" id="A0A117M7W5"/>
<dbReference type="SUPFAM" id="SSF53474">
    <property type="entry name" value="alpha/beta-Hydrolases"/>
    <property type="match status" value="1"/>
</dbReference>
<dbReference type="PATRIC" id="fig|1236046.5.peg.965"/>
<dbReference type="PANTHER" id="PTHR48081">
    <property type="entry name" value="AB HYDROLASE SUPERFAMILY PROTEIN C4A8.06C"/>
    <property type="match status" value="1"/>
</dbReference>
<dbReference type="PANTHER" id="PTHR48081:SF13">
    <property type="entry name" value="ALPHA_BETA HYDROLASE"/>
    <property type="match status" value="1"/>
</dbReference>
<keyword evidence="3" id="KW-0732">Signal</keyword>
<reference evidence="6" key="1">
    <citation type="journal article" date="2015" name="MBio">
        <title>Genome-Resolved Metagenomic Analysis Reveals Roles for Candidate Phyla and Other Microbial Community Members in Biogeochemical Transformations in Oil Reservoirs.</title>
        <authorList>
            <person name="Hu P."/>
            <person name="Tom L."/>
            <person name="Singh A."/>
            <person name="Thomas B.C."/>
            <person name="Baker B.J."/>
            <person name="Piceno Y.M."/>
            <person name="Andersen G.L."/>
            <person name="Banfield J.F."/>
        </authorList>
    </citation>
    <scope>NUCLEOTIDE SEQUENCE [LARGE SCALE GENOMIC DNA]</scope>
</reference>
<dbReference type="Proteomes" id="UP000055014">
    <property type="component" value="Unassembled WGS sequence"/>
</dbReference>
<dbReference type="InterPro" id="IPR049492">
    <property type="entry name" value="BD-FAE-like_dom"/>
</dbReference>
<comment type="caution">
    <text evidence="5">The sequence shown here is derived from an EMBL/GenBank/DDBJ whole genome shotgun (WGS) entry which is preliminary data.</text>
</comment>
<dbReference type="InterPro" id="IPR029058">
    <property type="entry name" value="AB_hydrolase_fold"/>
</dbReference>
<proteinExistence type="inferred from homology"/>